<feature type="region of interest" description="Disordered" evidence="1">
    <location>
        <begin position="48"/>
        <end position="75"/>
    </location>
</feature>
<gene>
    <name evidence="2" type="ORF">BESB_020610</name>
</gene>
<dbReference type="GeneID" id="40307122"/>
<evidence type="ECO:0000313" key="3">
    <source>
        <dbReference type="Proteomes" id="UP000224006"/>
    </source>
</evidence>
<evidence type="ECO:0000313" key="2">
    <source>
        <dbReference type="EMBL" id="PFH32120.1"/>
    </source>
</evidence>
<dbReference type="VEuPathDB" id="ToxoDB:BESB_020610"/>
<name>A0A2A9M9R0_BESBE</name>
<accession>A0A2A9M9R0</accession>
<evidence type="ECO:0000256" key="1">
    <source>
        <dbReference type="SAM" id="MobiDB-lite"/>
    </source>
</evidence>
<dbReference type="KEGG" id="bbes:BESB_020610"/>
<organism evidence="2 3">
    <name type="scientific">Besnoitia besnoiti</name>
    <name type="common">Apicomplexan protozoan</name>
    <dbReference type="NCBI Taxonomy" id="94643"/>
    <lineage>
        <taxon>Eukaryota</taxon>
        <taxon>Sar</taxon>
        <taxon>Alveolata</taxon>
        <taxon>Apicomplexa</taxon>
        <taxon>Conoidasida</taxon>
        <taxon>Coccidia</taxon>
        <taxon>Eucoccidiorida</taxon>
        <taxon>Eimeriorina</taxon>
        <taxon>Sarcocystidae</taxon>
        <taxon>Besnoitia</taxon>
    </lineage>
</organism>
<dbReference type="OrthoDB" id="439485at2759"/>
<dbReference type="RefSeq" id="XP_029216129.1">
    <property type="nucleotide sequence ID" value="XM_029360770.1"/>
</dbReference>
<dbReference type="Proteomes" id="UP000224006">
    <property type="component" value="Chromosome XI"/>
</dbReference>
<proteinExistence type="predicted"/>
<keyword evidence="3" id="KW-1185">Reference proteome</keyword>
<protein>
    <submittedName>
        <fullName evidence="2">Uncharacterized protein</fullName>
    </submittedName>
</protein>
<sequence>MWRTRDSQKSDEDVVKDLGRCRSQLAGERVKNEQRAGECHFDAHADTADAAGIGAAEENSEGQAETPSLEDADFEMSNPIEETEKDLRECFNCNPEFGINLAPLLVGLCSDRTVIEQDEAWDYEALFQEISEDLARESAEENPTAQGG</sequence>
<comment type="caution">
    <text evidence="2">The sequence shown here is derived from an EMBL/GenBank/DDBJ whole genome shotgun (WGS) entry which is preliminary data.</text>
</comment>
<dbReference type="EMBL" id="NWUJ01000012">
    <property type="protein sequence ID" value="PFH32120.1"/>
    <property type="molecule type" value="Genomic_DNA"/>
</dbReference>
<dbReference type="AlphaFoldDB" id="A0A2A9M9R0"/>
<reference evidence="2 3" key="1">
    <citation type="submission" date="2017-09" db="EMBL/GenBank/DDBJ databases">
        <title>Genome sequencing of Besnoitia besnoiti strain Bb-Ger1.</title>
        <authorList>
            <person name="Schares G."/>
            <person name="Venepally P."/>
            <person name="Lorenzi H.A."/>
        </authorList>
    </citation>
    <scope>NUCLEOTIDE SEQUENCE [LARGE SCALE GENOMIC DNA]</scope>
    <source>
        <strain evidence="2 3">Bb-Ger1</strain>
    </source>
</reference>